<dbReference type="GO" id="GO:0005576">
    <property type="term" value="C:extracellular region"/>
    <property type="evidence" value="ECO:0007669"/>
    <property type="project" value="UniProtKB-SubCell"/>
</dbReference>
<accession>A0A1D8GEK9</accession>
<dbReference type="RefSeq" id="WP_069974908.1">
    <property type="nucleotide sequence ID" value="NZ_CP017269.1"/>
</dbReference>
<dbReference type="InterPro" id="IPR008160">
    <property type="entry name" value="Collagen"/>
</dbReference>
<organism evidence="6 7">
    <name type="scientific">Geosporobacter ferrireducens</name>
    <dbReference type="NCBI Taxonomy" id="1424294"/>
    <lineage>
        <taxon>Bacteria</taxon>
        <taxon>Bacillati</taxon>
        <taxon>Bacillota</taxon>
        <taxon>Clostridia</taxon>
        <taxon>Peptostreptococcales</taxon>
        <taxon>Thermotaleaceae</taxon>
        <taxon>Geosporobacter</taxon>
    </lineage>
</organism>
<evidence type="ECO:0000313" key="6">
    <source>
        <dbReference type="EMBL" id="AOT69341.1"/>
    </source>
</evidence>
<evidence type="ECO:0000313" key="7">
    <source>
        <dbReference type="Proteomes" id="UP000095743"/>
    </source>
</evidence>
<comment type="subcellular location">
    <subcellularLocation>
        <location evidence="1">Secreted</location>
    </subcellularLocation>
</comment>
<dbReference type="KEGG" id="gfe:Gferi_06995"/>
<dbReference type="Pfam" id="PF24517">
    <property type="entry name" value="CBM96"/>
    <property type="match status" value="1"/>
</dbReference>
<feature type="compositionally biased region" description="Low complexity" evidence="4">
    <location>
        <begin position="180"/>
        <end position="284"/>
    </location>
</feature>
<dbReference type="OrthoDB" id="1730265at2"/>
<dbReference type="AlphaFoldDB" id="A0A1D8GEK9"/>
<dbReference type="Pfam" id="PF01391">
    <property type="entry name" value="Collagen"/>
    <property type="match status" value="1"/>
</dbReference>
<evidence type="ECO:0000259" key="5">
    <source>
        <dbReference type="Pfam" id="PF24517"/>
    </source>
</evidence>
<evidence type="ECO:0000256" key="2">
    <source>
        <dbReference type="ARBA" id="ARBA00022525"/>
    </source>
</evidence>
<dbReference type="SUPFAM" id="SSF51126">
    <property type="entry name" value="Pectin lyase-like"/>
    <property type="match status" value="1"/>
</dbReference>
<dbReference type="Proteomes" id="UP000095743">
    <property type="component" value="Chromosome"/>
</dbReference>
<sequence>MPILFLTPTDATIVSQFQPNTSFGPQENLFVGRTAVPGDVFRTLLRFDISAIPPASVITNATLRLFFFQKIVPGVQPLTARRLLNGFSENTVTWNTQPTVAGEPAFEAALSEDLVGNYIFLTLTPIVRGWHEDLFPNNGILLTTFEDQTSLMGFRGYEDGMVENWPTLIIEFESIVGPAGATGPAGPTGATGPAGPTGATGPTGPTGATGPAGPTGATGPAGPTGATGPAGPTGATGPTGPTGATGPAGPTGATGPAGPTGATGPAGSTGATGPAGPTGATGPGEFEWGEECIVWADSSAVGPGNGTPSEPFNSLQDAIDSATNSPIAVTLGMRARCIVLIAANSSFDEDILIPPARHVQLLGLGPWVLGDSSLANFASSVPRNVTIQTSQAAENVYLMQGPAFVARPVTVIGTFDNGTSVSTHTNYTDGAIISGNVIFQNVDMVDPFTTIEFQLLNANVVGSIVQSGHMGILNTYVYNSRINNMVHNGLRIQRMVDSRTDGTVNVAGYSHITNSFINGSMTVSAALTDVPPTGIFSSQFSTITWTGPLVLDTASNFYFVNSGSTLVGAKTILFSLA</sequence>
<protein>
    <recommendedName>
        <fullName evidence="5">Carbohydrate-binding module family 96 domain-containing protein</fullName>
    </recommendedName>
</protein>
<evidence type="ECO:0000256" key="4">
    <source>
        <dbReference type="SAM" id="MobiDB-lite"/>
    </source>
</evidence>
<feature type="domain" description="Carbohydrate-binding module family 96" evidence="5">
    <location>
        <begin position="6"/>
        <end position="128"/>
    </location>
</feature>
<dbReference type="EMBL" id="CP017269">
    <property type="protein sequence ID" value="AOT69341.1"/>
    <property type="molecule type" value="Genomic_DNA"/>
</dbReference>
<keyword evidence="2" id="KW-0964">Secreted</keyword>
<feature type="region of interest" description="Disordered" evidence="4">
    <location>
        <begin position="180"/>
        <end position="286"/>
    </location>
</feature>
<evidence type="ECO:0000256" key="1">
    <source>
        <dbReference type="ARBA" id="ARBA00004613"/>
    </source>
</evidence>
<dbReference type="NCBIfam" id="NF033679">
    <property type="entry name" value="DNRLRE_dom"/>
    <property type="match status" value="1"/>
</dbReference>
<reference evidence="6 7" key="1">
    <citation type="submission" date="2016-09" db="EMBL/GenBank/DDBJ databases">
        <title>Genomic analysis reveals versatility of anaerobic energy metabolism of Geosporobacter ferrireducens IRF9 of phylum Firmicutes.</title>
        <authorList>
            <person name="Kim S.-J."/>
        </authorList>
    </citation>
    <scope>NUCLEOTIDE SEQUENCE [LARGE SCALE GENOMIC DNA]</scope>
    <source>
        <strain evidence="6 7">IRF9</strain>
    </source>
</reference>
<evidence type="ECO:0000256" key="3">
    <source>
        <dbReference type="ARBA" id="ARBA00022729"/>
    </source>
</evidence>
<name>A0A1D8GEK9_9FIRM</name>
<keyword evidence="7" id="KW-1185">Reference proteome</keyword>
<dbReference type="STRING" id="1424294.Gferi_06995"/>
<dbReference type="PANTHER" id="PTHR24637:SF422">
    <property type="entry name" value="COLLAGEN IV NC1 DOMAIN-CONTAINING PROTEIN"/>
    <property type="match status" value="1"/>
</dbReference>
<dbReference type="InterPro" id="IPR055372">
    <property type="entry name" value="CBM96"/>
</dbReference>
<proteinExistence type="predicted"/>
<keyword evidence="3" id="KW-0732">Signal</keyword>
<gene>
    <name evidence="6" type="ORF">Gferi_06995</name>
</gene>
<dbReference type="InterPro" id="IPR011050">
    <property type="entry name" value="Pectin_lyase_fold/virulence"/>
</dbReference>
<dbReference type="PANTHER" id="PTHR24637">
    <property type="entry name" value="COLLAGEN"/>
    <property type="match status" value="1"/>
</dbReference>